<sequence>MLGRVGLEFDAAVGALVEQFAEVLEGAEPSVVFGYQEAGAEKEFWFVGSPAAPRAGQEEAN</sequence>
<evidence type="ECO:0000313" key="2">
    <source>
        <dbReference type="Proteomes" id="UP000770785"/>
    </source>
</evidence>
<keyword evidence="2" id="KW-1185">Reference proteome</keyword>
<comment type="caution">
    <text evidence="1">The sequence shown here is derived from an EMBL/GenBank/DDBJ whole genome shotgun (WGS) entry which is preliminary data.</text>
</comment>
<accession>A0ABX0XGM2</accession>
<proteinExistence type="predicted"/>
<name>A0ABX0XGM2_9BACT</name>
<dbReference type="RefSeq" id="WP_245184762.1">
    <property type="nucleotide sequence ID" value="NZ_JAATJH010000011.1"/>
</dbReference>
<protein>
    <submittedName>
        <fullName evidence="1">Uncharacterized protein</fullName>
    </submittedName>
</protein>
<reference evidence="1 2" key="1">
    <citation type="submission" date="2020-03" db="EMBL/GenBank/DDBJ databases">
        <title>Genomic Encyclopedia of Type Strains, Phase IV (KMG-IV): sequencing the most valuable type-strain genomes for metagenomic binning, comparative biology and taxonomic classification.</title>
        <authorList>
            <person name="Goeker M."/>
        </authorList>
    </citation>
    <scope>NUCLEOTIDE SEQUENCE [LARGE SCALE GENOMIC DNA]</scope>
    <source>
        <strain evidence="1 2">DSM 105096</strain>
    </source>
</reference>
<dbReference type="EMBL" id="JAATJH010000011">
    <property type="protein sequence ID" value="NJC28347.1"/>
    <property type="molecule type" value="Genomic_DNA"/>
</dbReference>
<evidence type="ECO:0000313" key="1">
    <source>
        <dbReference type="EMBL" id="NJC28347.1"/>
    </source>
</evidence>
<organism evidence="1 2">
    <name type="scientific">Neolewinella antarctica</name>
    <dbReference type="NCBI Taxonomy" id="442734"/>
    <lineage>
        <taxon>Bacteria</taxon>
        <taxon>Pseudomonadati</taxon>
        <taxon>Bacteroidota</taxon>
        <taxon>Saprospiria</taxon>
        <taxon>Saprospirales</taxon>
        <taxon>Lewinellaceae</taxon>
        <taxon>Neolewinella</taxon>
    </lineage>
</organism>
<dbReference type="Proteomes" id="UP000770785">
    <property type="component" value="Unassembled WGS sequence"/>
</dbReference>
<gene>
    <name evidence="1" type="ORF">GGR27_003870</name>
</gene>